<dbReference type="InterPro" id="IPR003594">
    <property type="entry name" value="HATPase_dom"/>
</dbReference>
<dbReference type="SMART" id="SM00448">
    <property type="entry name" value="REC"/>
    <property type="match status" value="1"/>
</dbReference>
<dbReference type="Gene3D" id="3.30.565.10">
    <property type="entry name" value="Histidine kinase-like ATPase, C-terminal domain"/>
    <property type="match status" value="1"/>
</dbReference>
<dbReference type="SUPFAM" id="SSF55874">
    <property type="entry name" value="ATPase domain of HSP90 chaperone/DNA topoisomerase II/histidine kinase"/>
    <property type="match status" value="1"/>
</dbReference>
<feature type="transmembrane region" description="Helical" evidence="6">
    <location>
        <begin position="26"/>
        <end position="45"/>
    </location>
</feature>
<keyword evidence="6" id="KW-0812">Transmembrane</keyword>
<dbReference type="PANTHER" id="PTHR43065:SF42">
    <property type="entry name" value="TWO-COMPONENT SENSOR PPRA"/>
    <property type="match status" value="1"/>
</dbReference>
<dbReference type="InterPro" id="IPR011006">
    <property type="entry name" value="CheY-like_superfamily"/>
</dbReference>
<dbReference type="SMART" id="SM00091">
    <property type="entry name" value="PAS"/>
    <property type="match status" value="1"/>
</dbReference>
<feature type="region of interest" description="Disordered" evidence="5">
    <location>
        <begin position="1"/>
        <end position="20"/>
    </location>
</feature>
<dbReference type="InterPro" id="IPR004358">
    <property type="entry name" value="Sig_transdc_His_kin-like_C"/>
</dbReference>
<dbReference type="InterPro" id="IPR036890">
    <property type="entry name" value="HATPase_C_sf"/>
</dbReference>
<evidence type="ECO:0000256" key="2">
    <source>
        <dbReference type="ARBA" id="ARBA00012438"/>
    </source>
</evidence>
<keyword evidence="12" id="KW-1185">Reference proteome</keyword>
<dbReference type="InterPro" id="IPR003661">
    <property type="entry name" value="HisK_dim/P_dom"/>
</dbReference>
<proteinExistence type="predicted"/>
<evidence type="ECO:0000259" key="7">
    <source>
        <dbReference type="PROSITE" id="PS50109"/>
    </source>
</evidence>
<feature type="transmembrane region" description="Helical" evidence="6">
    <location>
        <begin position="180"/>
        <end position="199"/>
    </location>
</feature>
<dbReference type="NCBIfam" id="TIGR00229">
    <property type="entry name" value="sensory_box"/>
    <property type="match status" value="1"/>
</dbReference>
<feature type="domain" description="Histidine kinase" evidence="7">
    <location>
        <begin position="361"/>
        <end position="583"/>
    </location>
</feature>
<organism evidence="11 12">
    <name type="scientific">Paraburkholderia unamae</name>
    <dbReference type="NCBI Taxonomy" id="219649"/>
    <lineage>
        <taxon>Bacteria</taxon>
        <taxon>Pseudomonadati</taxon>
        <taxon>Pseudomonadota</taxon>
        <taxon>Betaproteobacteria</taxon>
        <taxon>Burkholderiales</taxon>
        <taxon>Burkholderiaceae</taxon>
        <taxon>Paraburkholderia</taxon>
    </lineage>
</organism>
<sequence>MKRPAWFARPHDADENARPASHRTTLAGGLLVVLVLCAAAFVNVWQSRGATLAEGQRALQLVAQVWAGQVGQTLDRMPGTPPVYARGECAALLAGLAQVARDEQLSLAIEGIGEARAFACEIATESATESATERATERATQAAAAPLTARAAVPGHPLVVEVGRSRAQVLGGWRSTTRATLARTFAISAFVLVLLYLLMRQVRRQDRAHAGLRAGEQRWRAVFDNAPVGIVMLLPNQPYMVANPAFCRMVGYTLEALHGLAPDDITHPDDVALTRAKVAELERGARSHVTFGKRYVHRDGTVIWTEMSISRLSASGELDGMLVAVIDDVSARRAAEAERLRLEAQLRQAQKLEALGTFAGGIAHDFNNILSAILGYGERVFAALPADSPARRDAQQVLNAGTRASQLVERILAFSRSGMAARLPVHVASVVEETVDLFKAQVPRGVRIALRIDAPDAVVQGDPTHLHQVVMNLCSNALHALEGPGAITVSVDESDMSDVSGAVAAPPASRYVRIGVADTGAGIAPEVRERIFDPFFTTRRRGAGTGLGLSLVDGIVKEYGGVIDVQSAPGEGACFFIYLPIAQAFTRDARAAAGDEREAAARAPQGNGETILLVDDEHTLVELGEEWLAELGYEPVGFASPQAALDAFLSEPQRFDLVLTDQTMPEMSGIELIERLHALRPELPALLVSGYGTALLDEAARAAGVHAVLKKPVNREALGRAIRAALPL</sequence>
<dbReference type="InterPro" id="IPR013655">
    <property type="entry name" value="PAS_fold_3"/>
</dbReference>
<feature type="domain" description="Response regulatory" evidence="8">
    <location>
        <begin position="610"/>
        <end position="726"/>
    </location>
</feature>
<dbReference type="PROSITE" id="PS50112">
    <property type="entry name" value="PAS"/>
    <property type="match status" value="1"/>
</dbReference>
<dbReference type="InterPro" id="IPR036097">
    <property type="entry name" value="HisK_dim/P_sf"/>
</dbReference>
<dbReference type="Pfam" id="PF00512">
    <property type="entry name" value="HisKA"/>
    <property type="match status" value="1"/>
</dbReference>
<dbReference type="CDD" id="cd00082">
    <property type="entry name" value="HisKA"/>
    <property type="match status" value="1"/>
</dbReference>
<dbReference type="RefSeq" id="WP_116614687.1">
    <property type="nucleotide sequence ID" value="NZ_QEOB01000035.1"/>
</dbReference>
<keyword evidence="6" id="KW-0472">Membrane</keyword>
<dbReference type="EC" id="2.7.13.3" evidence="2"/>
<feature type="modified residue" description="4-aspartylphosphate" evidence="4">
    <location>
        <position position="661"/>
    </location>
</feature>
<dbReference type="InterPro" id="IPR000700">
    <property type="entry name" value="PAS-assoc_C"/>
</dbReference>
<evidence type="ECO:0000259" key="8">
    <source>
        <dbReference type="PROSITE" id="PS50110"/>
    </source>
</evidence>
<gene>
    <name evidence="11" type="ORF">C7402_13536</name>
</gene>
<comment type="caution">
    <text evidence="11">The sequence shown here is derived from an EMBL/GenBank/DDBJ whole genome shotgun (WGS) entry which is preliminary data.</text>
</comment>
<dbReference type="InterPro" id="IPR000014">
    <property type="entry name" value="PAS"/>
</dbReference>
<evidence type="ECO:0000259" key="9">
    <source>
        <dbReference type="PROSITE" id="PS50112"/>
    </source>
</evidence>
<feature type="domain" description="PAS" evidence="9">
    <location>
        <begin position="215"/>
        <end position="288"/>
    </location>
</feature>
<dbReference type="InterPro" id="IPR035965">
    <property type="entry name" value="PAS-like_dom_sf"/>
</dbReference>
<evidence type="ECO:0000256" key="3">
    <source>
        <dbReference type="ARBA" id="ARBA00022553"/>
    </source>
</evidence>
<dbReference type="CDD" id="cd00130">
    <property type="entry name" value="PAS"/>
    <property type="match status" value="1"/>
</dbReference>
<keyword evidence="6" id="KW-1133">Transmembrane helix</keyword>
<dbReference type="InterPro" id="IPR001789">
    <property type="entry name" value="Sig_transdc_resp-reg_receiver"/>
</dbReference>
<dbReference type="Gene3D" id="3.30.450.20">
    <property type="entry name" value="PAS domain"/>
    <property type="match status" value="1"/>
</dbReference>
<feature type="domain" description="PAC" evidence="10">
    <location>
        <begin position="289"/>
        <end position="341"/>
    </location>
</feature>
<dbReference type="SUPFAM" id="SSF52172">
    <property type="entry name" value="CheY-like"/>
    <property type="match status" value="1"/>
</dbReference>
<dbReference type="PROSITE" id="PS50110">
    <property type="entry name" value="RESPONSE_REGULATORY"/>
    <property type="match status" value="1"/>
</dbReference>
<comment type="catalytic activity">
    <reaction evidence="1">
        <text>ATP + protein L-histidine = ADP + protein N-phospho-L-histidine.</text>
        <dbReference type="EC" id="2.7.13.3"/>
    </reaction>
</comment>
<evidence type="ECO:0000259" key="10">
    <source>
        <dbReference type="PROSITE" id="PS50113"/>
    </source>
</evidence>
<dbReference type="Proteomes" id="UP000245712">
    <property type="component" value="Unassembled WGS sequence"/>
</dbReference>
<protein>
    <recommendedName>
        <fullName evidence="2">histidine kinase</fullName>
        <ecNumber evidence="2">2.7.13.3</ecNumber>
    </recommendedName>
</protein>
<dbReference type="Pfam" id="PF00072">
    <property type="entry name" value="Response_reg"/>
    <property type="match status" value="1"/>
</dbReference>
<evidence type="ECO:0000256" key="4">
    <source>
        <dbReference type="PROSITE-ProRule" id="PRU00169"/>
    </source>
</evidence>
<dbReference type="CDD" id="cd00156">
    <property type="entry name" value="REC"/>
    <property type="match status" value="1"/>
</dbReference>
<dbReference type="SUPFAM" id="SSF47384">
    <property type="entry name" value="Homodimeric domain of signal transducing histidine kinase"/>
    <property type="match status" value="1"/>
</dbReference>
<accession>A0ABX5K881</accession>
<dbReference type="PANTHER" id="PTHR43065">
    <property type="entry name" value="SENSOR HISTIDINE KINASE"/>
    <property type="match status" value="1"/>
</dbReference>
<dbReference type="PROSITE" id="PS50109">
    <property type="entry name" value="HIS_KIN"/>
    <property type="match status" value="1"/>
</dbReference>
<evidence type="ECO:0000313" key="11">
    <source>
        <dbReference type="EMBL" id="PVX70732.1"/>
    </source>
</evidence>
<evidence type="ECO:0000313" key="12">
    <source>
        <dbReference type="Proteomes" id="UP000245712"/>
    </source>
</evidence>
<dbReference type="Pfam" id="PF08447">
    <property type="entry name" value="PAS_3"/>
    <property type="match status" value="1"/>
</dbReference>
<dbReference type="EMBL" id="QEOB01000035">
    <property type="protein sequence ID" value="PVX70732.1"/>
    <property type="molecule type" value="Genomic_DNA"/>
</dbReference>
<dbReference type="InterPro" id="IPR005467">
    <property type="entry name" value="His_kinase_dom"/>
</dbReference>
<dbReference type="PROSITE" id="PS50113">
    <property type="entry name" value="PAC"/>
    <property type="match status" value="1"/>
</dbReference>
<reference evidence="11 12" key="1">
    <citation type="submission" date="2018-05" db="EMBL/GenBank/DDBJ databases">
        <title>Genomic Encyclopedia of Type Strains, Phase IV (KMG-V): Genome sequencing to study the core and pangenomes of soil and plant-associated prokaryotes.</title>
        <authorList>
            <person name="Whitman W."/>
        </authorList>
    </citation>
    <scope>NUCLEOTIDE SEQUENCE [LARGE SCALE GENOMIC DNA]</scope>
    <source>
        <strain evidence="11 12">SCZa-39</strain>
    </source>
</reference>
<dbReference type="PRINTS" id="PR00344">
    <property type="entry name" value="BCTRLSENSOR"/>
</dbReference>
<dbReference type="Pfam" id="PF02518">
    <property type="entry name" value="HATPase_c"/>
    <property type="match status" value="1"/>
</dbReference>
<name>A0ABX5K881_9BURK</name>
<keyword evidence="3 4" id="KW-0597">Phosphoprotein</keyword>
<evidence type="ECO:0000256" key="6">
    <source>
        <dbReference type="SAM" id="Phobius"/>
    </source>
</evidence>
<dbReference type="Gene3D" id="3.40.50.2300">
    <property type="match status" value="1"/>
</dbReference>
<dbReference type="SMART" id="SM00388">
    <property type="entry name" value="HisKA"/>
    <property type="match status" value="1"/>
</dbReference>
<evidence type="ECO:0000256" key="5">
    <source>
        <dbReference type="SAM" id="MobiDB-lite"/>
    </source>
</evidence>
<evidence type="ECO:0000256" key="1">
    <source>
        <dbReference type="ARBA" id="ARBA00000085"/>
    </source>
</evidence>
<dbReference type="SMART" id="SM00387">
    <property type="entry name" value="HATPase_c"/>
    <property type="match status" value="1"/>
</dbReference>
<dbReference type="SUPFAM" id="SSF55785">
    <property type="entry name" value="PYP-like sensor domain (PAS domain)"/>
    <property type="match status" value="1"/>
</dbReference>
<dbReference type="Gene3D" id="1.10.287.130">
    <property type="match status" value="1"/>
</dbReference>